<dbReference type="PROSITE" id="PS00041">
    <property type="entry name" value="HTH_ARAC_FAMILY_1"/>
    <property type="match status" value="1"/>
</dbReference>
<dbReference type="RefSeq" id="WP_184705671.1">
    <property type="nucleotide sequence ID" value="NZ_JACHBG010000007.1"/>
</dbReference>
<accession>A0A7X0IUR3</accession>
<organism evidence="6 7">
    <name type="scientific">Rhizobium lusitanum</name>
    <dbReference type="NCBI Taxonomy" id="293958"/>
    <lineage>
        <taxon>Bacteria</taxon>
        <taxon>Pseudomonadati</taxon>
        <taxon>Pseudomonadota</taxon>
        <taxon>Alphaproteobacteria</taxon>
        <taxon>Hyphomicrobiales</taxon>
        <taxon>Rhizobiaceae</taxon>
        <taxon>Rhizobium/Agrobacterium group</taxon>
        <taxon>Rhizobium</taxon>
    </lineage>
</organism>
<dbReference type="NCBIfam" id="NF006902">
    <property type="entry name" value="PRK09393.1"/>
    <property type="match status" value="1"/>
</dbReference>
<evidence type="ECO:0000259" key="5">
    <source>
        <dbReference type="PROSITE" id="PS01124"/>
    </source>
</evidence>
<dbReference type="SMART" id="SM00342">
    <property type="entry name" value="HTH_ARAC"/>
    <property type="match status" value="1"/>
</dbReference>
<dbReference type="SUPFAM" id="SSF52317">
    <property type="entry name" value="Class I glutamine amidotransferase-like"/>
    <property type="match status" value="1"/>
</dbReference>
<dbReference type="InterPro" id="IPR018060">
    <property type="entry name" value="HTH_AraC"/>
</dbReference>
<dbReference type="SUPFAM" id="SSF46689">
    <property type="entry name" value="Homeodomain-like"/>
    <property type="match status" value="2"/>
</dbReference>
<evidence type="ECO:0000313" key="7">
    <source>
        <dbReference type="Proteomes" id="UP000565576"/>
    </source>
</evidence>
<sequence>MPKDRNPLVVILAYDRLCTFEFGCAFEVFGLSRPEMGPDWYRCMTAAIEPAPIRCAGGLQLQPDGGLELLDAADTIVLPGWRSPDDPAPEALLEALRRAHAAGIRIVSICGGAFVLAQAGLLSGRRATTHWHHLGKLAARYPQITIERQALYVDEGTILTSAGSAAGLDLCIHIVRRDFGARAANSVARRLVVPSHRDGGQSQFLERPVPPPSGTRLSALLDLVRGRIDEQWTVERMARQARVSIRSIHRHISEATGMAPGQWLQRERIAYARELLEETTLSVETVAARSGFGTTTNFRQHFRAVVGLPPTSYRSRFNIGETAGQFERQSQGGATVGHPSLARRK</sequence>
<dbReference type="CDD" id="cd03137">
    <property type="entry name" value="GATase1_AraC_1"/>
    <property type="match status" value="1"/>
</dbReference>
<dbReference type="EMBL" id="JACHBG010000007">
    <property type="protein sequence ID" value="MBB6486046.1"/>
    <property type="molecule type" value="Genomic_DNA"/>
</dbReference>
<gene>
    <name evidence="6" type="ORF">GGD46_003341</name>
</gene>
<dbReference type="InterPro" id="IPR029062">
    <property type="entry name" value="Class_I_gatase-like"/>
</dbReference>
<dbReference type="AlphaFoldDB" id="A0A7X0IUR3"/>
<keyword evidence="1" id="KW-0805">Transcription regulation</keyword>
<dbReference type="Gene3D" id="1.10.10.60">
    <property type="entry name" value="Homeodomain-like"/>
    <property type="match status" value="1"/>
</dbReference>
<dbReference type="Proteomes" id="UP000565576">
    <property type="component" value="Unassembled WGS sequence"/>
</dbReference>
<dbReference type="Gene3D" id="3.40.50.880">
    <property type="match status" value="1"/>
</dbReference>
<dbReference type="GO" id="GO:0003700">
    <property type="term" value="F:DNA-binding transcription factor activity"/>
    <property type="evidence" value="ECO:0007669"/>
    <property type="project" value="InterPro"/>
</dbReference>
<dbReference type="Pfam" id="PF12833">
    <property type="entry name" value="HTH_18"/>
    <property type="match status" value="1"/>
</dbReference>
<dbReference type="PANTHER" id="PTHR43130">
    <property type="entry name" value="ARAC-FAMILY TRANSCRIPTIONAL REGULATOR"/>
    <property type="match status" value="1"/>
</dbReference>
<keyword evidence="3" id="KW-0804">Transcription</keyword>
<dbReference type="PROSITE" id="PS01124">
    <property type="entry name" value="HTH_ARAC_FAMILY_2"/>
    <property type="match status" value="1"/>
</dbReference>
<feature type="domain" description="HTH araC/xylS-type" evidence="5">
    <location>
        <begin position="218"/>
        <end position="316"/>
    </location>
</feature>
<evidence type="ECO:0000256" key="3">
    <source>
        <dbReference type="ARBA" id="ARBA00023163"/>
    </source>
</evidence>
<reference evidence="6 7" key="1">
    <citation type="submission" date="2020-08" db="EMBL/GenBank/DDBJ databases">
        <title>Genomic Encyclopedia of Type Strains, Phase IV (KMG-V): Genome sequencing to study the core and pangenomes of soil and plant-associated prokaryotes.</title>
        <authorList>
            <person name="Whitman W."/>
        </authorList>
    </citation>
    <scope>NUCLEOTIDE SEQUENCE [LARGE SCALE GENOMIC DNA]</scope>
    <source>
        <strain evidence="6 7">SEMIA 4060</strain>
    </source>
</reference>
<evidence type="ECO:0000256" key="4">
    <source>
        <dbReference type="SAM" id="MobiDB-lite"/>
    </source>
</evidence>
<evidence type="ECO:0000256" key="1">
    <source>
        <dbReference type="ARBA" id="ARBA00023015"/>
    </source>
</evidence>
<dbReference type="InterPro" id="IPR052158">
    <property type="entry name" value="INH-QAR"/>
</dbReference>
<dbReference type="InterPro" id="IPR002818">
    <property type="entry name" value="DJ-1/PfpI"/>
</dbReference>
<dbReference type="Pfam" id="PF01965">
    <property type="entry name" value="DJ-1_PfpI"/>
    <property type="match status" value="1"/>
</dbReference>
<name>A0A7X0IUR3_9HYPH</name>
<comment type="caution">
    <text evidence="6">The sequence shown here is derived from an EMBL/GenBank/DDBJ whole genome shotgun (WGS) entry which is preliminary data.</text>
</comment>
<proteinExistence type="predicted"/>
<dbReference type="InterPro" id="IPR018062">
    <property type="entry name" value="HTH_AraC-typ_CS"/>
</dbReference>
<evidence type="ECO:0000313" key="6">
    <source>
        <dbReference type="EMBL" id="MBB6486046.1"/>
    </source>
</evidence>
<protein>
    <submittedName>
        <fullName evidence="6">AraC family transcriptional activator FtrA</fullName>
    </submittedName>
</protein>
<feature type="region of interest" description="Disordered" evidence="4">
    <location>
        <begin position="325"/>
        <end position="345"/>
    </location>
</feature>
<keyword evidence="2" id="KW-0238">DNA-binding</keyword>
<dbReference type="InterPro" id="IPR009057">
    <property type="entry name" value="Homeodomain-like_sf"/>
</dbReference>
<dbReference type="PANTHER" id="PTHR43130:SF3">
    <property type="entry name" value="HTH-TYPE TRANSCRIPTIONAL REGULATOR RV1931C"/>
    <property type="match status" value="1"/>
</dbReference>
<evidence type="ECO:0000256" key="2">
    <source>
        <dbReference type="ARBA" id="ARBA00023125"/>
    </source>
</evidence>
<dbReference type="GO" id="GO:0043565">
    <property type="term" value="F:sequence-specific DNA binding"/>
    <property type="evidence" value="ECO:0007669"/>
    <property type="project" value="InterPro"/>
</dbReference>